<proteinExistence type="inferred from homology"/>
<dbReference type="HAMAP" id="MF_01416">
    <property type="entry name" value="ATP_synth_delta_bact"/>
    <property type="match status" value="1"/>
</dbReference>
<accession>F5YCF9</accession>
<protein>
    <recommendedName>
        <fullName evidence="7">ATP synthase subunit delta</fullName>
    </recommendedName>
    <alternativeName>
        <fullName evidence="7">ATP synthase F(1) sector subunit delta</fullName>
    </alternativeName>
    <alternativeName>
        <fullName evidence="7">F-type ATPase subunit delta</fullName>
        <shortName evidence="7">F-ATPase subunit delta</shortName>
    </alternativeName>
</protein>
<keyword evidence="8" id="KW-0378">Hydrolase</keyword>
<keyword evidence="7" id="KW-0139">CF(1)</keyword>
<evidence type="ECO:0000256" key="1">
    <source>
        <dbReference type="ARBA" id="ARBA00004370"/>
    </source>
</evidence>
<evidence type="ECO:0000313" key="9">
    <source>
        <dbReference type="Proteomes" id="UP000009222"/>
    </source>
</evidence>
<gene>
    <name evidence="7 8" type="primary">atpH</name>
    <name evidence="8" type="ordered locus">TREAZ_2851</name>
</gene>
<comment type="subunit">
    <text evidence="7">F-type ATPases have 2 components, F(1) - the catalytic core - and F(0) - the membrane proton channel. F(1) has five subunits: alpha(3), beta(3), gamma(1), delta(1), epsilon(1). F(0) has three main subunits: a(1), b(2) and c(10-14). The alpha and beta chains form an alternating ring which encloses part of the gamma chain. F(1) is attached to F(0) by a central stalk formed by the gamma and epsilon chains, while a peripheral stalk is formed by the delta and b chains.</text>
</comment>
<dbReference type="Pfam" id="PF00213">
    <property type="entry name" value="OSCP"/>
    <property type="match status" value="1"/>
</dbReference>
<evidence type="ECO:0000256" key="2">
    <source>
        <dbReference type="ARBA" id="ARBA00022448"/>
    </source>
</evidence>
<evidence type="ECO:0000256" key="5">
    <source>
        <dbReference type="ARBA" id="ARBA00023136"/>
    </source>
</evidence>
<keyword evidence="6 7" id="KW-0066">ATP synthesis</keyword>
<dbReference type="PANTHER" id="PTHR11910">
    <property type="entry name" value="ATP SYNTHASE DELTA CHAIN"/>
    <property type="match status" value="1"/>
</dbReference>
<dbReference type="AlphaFoldDB" id="F5YCF9"/>
<dbReference type="NCBIfam" id="TIGR01145">
    <property type="entry name" value="ATP_synt_delta"/>
    <property type="match status" value="1"/>
</dbReference>
<dbReference type="Proteomes" id="UP000009222">
    <property type="component" value="Chromosome"/>
</dbReference>
<keyword evidence="7" id="KW-0997">Cell inner membrane</keyword>
<name>F5YCF9_LEAAZ</name>
<dbReference type="HOGENOM" id="CLU_1509962_0_0_12"/>
<dbReference type="InterPro" id="IPR000711">
    <property type="entry name" value="ATPase_OSCP/dsu"/>
</dbReference>
<dbReference type="PRINTS" id="PR00125">
    <property type="entry name" value="ATPASEDELTA"/>
</dbReference>
<evidence type="ECO:0000256" key="6">
    <source>
        <dbReference type="ARBA" id="ARBA00023310"/>
    </source>
</evidence>
<comment type="function">
    <text evidence="7">This protein is part of the stalk that links CF(0) to CF(1). It either transmits conformational changes from CF(0) to CF(1) or is implicated in proton conduction.</text>
</comment>
<keyword evidence="5 7" id="KW-0472">Membrane</keyword>
<dbReference type="GO" id="GO:0046933">
    <property type="term" value="F:proton-transporting ATP synthase activity, rotational mechanism"/>
    <property type="evidence" value="ECO:0007669"/>
    <property type="project" value="UniProtKB-UniRule"/>
</dbReference>
<evidence type="ECO:0000256" key="4">
    <source>
        <dbReference type="ARBA" id="ARBA00023065"/>
    </source>
</evidence>
<keyword evidence="3 7" id="KW-0375">Hydrogen ion transport</keyword>
<dbReference type="RefSeq" id="WP_015712687.1">
    <property type="nucleotide sequence ID" value="NC_015577.1"/>
</dbReference>
<keyword evidence="2 7" id="KW-0813">Transport</keyword>
<dbReference type="GO" id="GO:0045259">
    <property type="term" value="C:proton-transporting ATP synthase complex"/>
    <property type="evidence" value="ECO:0007669"/>
    <property type="project" value="UniProtKB-KW"/>
</dbReference>
<organism evidence="8 9">
    <name type="scientific">Leadbettera azotonutricia (strain ATCC BAA-888 / DSM 13862 / ZAS-9)</name>
    <name type="common">Treponema azotonutricium</name>
    <dbReference type="NCBI Taxonomy" id="545695"/>
    <lineage>
        <taxon>Bacteria</taxon>
        <taxon>Pseudomonadati</taxon>
        <taxon>Spirochaetota</taxon>
        <taxon>Spirochaetia</taxon>
        <taxon>Spirochaetales</taxon>
        <taxon>Breznakiellaceae</taxon>
        <taxon>Leadbettera</taxon>
    </lineage>
</organism>
<dbReference type="OrthoDB" id="9802471at2"/>
<keyword evidence="9" id="KW-1185">Reference proteome</keyword>
<comment type="function">
    <text evidence="7">F(1)F(0) ATP synthase produces ATP from ADP in the presence of a proton or sodium gradient. F-type ATPases consist of two structural domains, F(1) containing the extramembraneous catalytic core and F(0) containing the membrane proton channel, linked together by a central stalk and a peripheral stalk. During catalysis, ATP synthesis in the catalytic domain of F(1) is coupled via a rotary mechanism of the central stalk subunits to proton translocation.</text>
</comment>
<evidence type="ECO:0000256" key="3">
    <source>
        <dbReference type="ARBA" id="ARBA00022781"/>
    </source>
</evidence>
<dbReference type="STRING" id="545695.TREAZ_2851"/>
<dbReference type="eggNOG" id="COG0712">
    <property type="taxonomic scope" value="Bacteria"/>
</dbReference>
<dbReference type="GO" id="GO:0016787">
    <property type="term" value="F:hydrolase activity"/>
    <property type="evidence" value="ECO:0007669"/>
    <property type="project" value="UniProtKB-KW"/>
</dbReference>
<dbReference type="FunCoup" id="F5YCF9">
    <property type="interactions" value="393"/>
</dbReference>
<keyword evidence="4 7" id="KW-0406">Ion transport</keyword>
<dbReference type="EMBL" id="CP001841">
    <property type="protein sequence ID" value="AEF83366.1"/>
    <property type="molecule type" value="Genomic_DNA"/>
</dbReference>
<evidence type="ECO:0000256" key="7">
    <source>
        <dbReference type="HAMAP-Rule" id="MF_01416"/>
    </source>
</evidence>
<dbReference type="GO" id="GO:0005886">
    <property type="term" value="C:plasma membrane"/>
    <property type="evidence" value="ECO:0007669"/>
    <property type="project" value="UniProtKB-SubCell"/>
</dbReference>
<keyword evidence="7" id="KW-1003">Cell membrane</keyword>
<evidence type="ECO:0000313" key="8">
    <source>
        <dbReference type="EMBL" id="AEF83366.1"/>
    </source>
</evidence>
<dbReference type="InParanoid" id="F5YCF9"/>
<dbReference type="KEGG" id="taz:TREAZ_2851"/>
<comment type="similarity">
    <text evidence="7">Belongs to the ATPase delta chain family.</text>
</comment>
<sequence length="178" mass="19356">MFNPERWAAAFVNSLGPDSGEGLEALKAVSAWVKKLPGAVFGSFQAEKVNSLVLEAGAKTGGIHPALKMASRFVSLLIKRNMFRHIDSVIKEAEKLLDKERGVLRVFAESAFPLDGETEKRISEEVRHSTGAKEIRLEKSINPGLIGGYRLRIGDEIIDASIRLQLKLMANDLAAGGS</sequence>
<reference evidence="9" key="1">
    <citation type="submission" date="2009-12" db="EMBL/GenBank/DDBJ databases">
        <title>Complete sequence of Treponema azotonutricium strain ZAS-9.</title>
        <authorList>
            <person name="Tetu S.G."/>
            <person name="Matson E."/>
            <person name="Ren Q."/>
            <person name="Seshadri R."/>
            <person name="Elbourne L."/>
            <person name="Hassan K.A."/>
            <person name="Durkin A."/>
            <person name="Radune D."/>
            <person name="Mohamoud Y."/>
            <person name="Shay R."/>
            <person name="Jin S."/>
            <person name="Zhang X."/>
            <person name="Lucey K."/>
            <person name="Ballor N.R."/>
            <person name="Ottesen E."/>
            <person name="Rosenthal R."/>
            <person name="Allen A."/>
            <person name="Leadbetter J.R."/>
            <person name="Paulsen I.T."/>
        </authorList>
    </citation>
    <scope>NUCLEOTIDE SEQUENCE [LARGE SCALE GENOMIC DNA]</scope>
    <source>
        <strain evidence="9">ATCC BAA-888 / DSM 13862 / ZAS-9</strain>
    </source>
</reference>
<reference evidence="8 9" key="2">
    <citation type="journal article" date="2011" name="ISME J.">
        <title>RNA-seq reveals cooperative metabolic interactions between two termite-gut spirochete species in co-culture.</title>
        <authorList>
            <person name="Rosenthal A.Z."/>
            <person name="Matson E.G."/>
            <person name="Eldar A."/>
            <person name="Leadbetter J.R."/>
        </authorList>
    </citation>
    <scope>NUCLEOTIDE SEQUENCE [LARGE SCALE GENOMIC DNA]</scope>
    <source>
        <strain evidence="9">ATCC BAA-888 / DSM 13862 / ZAS-9</strain>
    </source>
</reference>
<comment type="subcellular location">
    <subcellularLocation>
        <location evidence="7">Cell inner membrane</location>
        <topology evidence="7">Peripheral membrane protein</topology>
    </subcellularLocation>
    <subcellularLocation>
        <location evidence="1">Membrane</location>
    </subcellularLocation>
</comment>